<keyword evidence="1" id="KW-0072">Autophagy</keyword>
<feature type="region of interest" description="Disordered" evidence="2">
    <location>
        <begin position="658"/>
        <end position="679"/>
    </location>
</feature>
<gene>
    <name evidence="4" type="ORF">BdWA1_003140</name>
</gene>
<comment type="caution">
    <text evidence="4">The sequence shown here is derived from an EMBL/GenBank/DDBJ whole genome shotgun (WGS) entry which is preliminary data.</text>
</comment>
<evidence type="ECO:0000259" key="3">
    <source>
        <dbReference type="Pfam" id="PF09758"/>
    </source>
</evidence>
<dbReference type="Pfam" id="PF09758">
    <property type="entry name" value="FPL"/>
    <property type="match status" value="1"/>
</dbReference>
<dbReference type="GO" id="GO:0016197">
    <property type="term" value="P:endosomal transport"/>
    <property type="evidence" value="ECO:0007669"/>
    <property type="project" value="TreeGrafter"/>
</dbReference>
<feature type="compositionally biased region" description="Low complexity" evidence="2">
    <location>
        <begin position="293"/>
        <end position="303"/>
    </location>
</feature>
<dbReference type="GO" id="GO:0005770">
    <property type="term" value="C:late endosome"/>
    <property type="evidence" value="ECO:0007669"/>
    <property type="project" value="TreeGrafter"/>
</dbReference>
<dbReference type="InterPro" id="IPR039272">
    <property type="entry name" value="CLEC16A/TT9"/>
</dbReference>
<dbReference type="AlphaFoldDB" id="A0AAD9PIG1"/>
<organism evidence="4 5">
    <name type="scientific">Babesia duncani</name>
    <dbReference type="NCBI Taxonomy" id="323732"/>
    <lineage>
        <taxon>Eukaryota</taxon>
        <taxon>Sar</taxon>
        <taxon>Alveolata</taxon>
        <taxon>Apicomplexa</taxon>
        <taxon>Aconoidasida</taxon>
        <taxon>Piroplasmida</taxon>
        <taxon>Babesiidae</taxon>
        <taxon>Babesia</taxon>
    </lineage>
</organism>
<feature type="region of interest" description="Disordered" evidence="2">
    <location>
        <begin position="477"/>
        <end position="505"/>
    </location>
</feature>
<dbReference type="GO" id="GO:0006914">
    <property type="term" value="P:autophagy"/>
    <property type="evidence" value="ECO:0007669"/>
    <property type="project" value="UniProtKB-KW"/>
</dbReference>
<keyword evidence="5" id="KW-1185">Reference proteome</keyword>
<evidence type="ECO:0000256" key="2">
    <source>
        <dbReference type="SAM" id="MobiDB-lite"/>
    </source>
</evidence>
<evidence type="ECO:0000313" key="5">
    <source>
        <dbReference type="Proteomes" id="UP001214638"/>
    </source>
</evidence>
<accession>A0AAD9PIG1</accession>
<dbReference type="GO" id="GO:0005794">
    <property type="term" value="C:Golgi apparatus"/>
    <property type="evidence" value="ECO:0007669"/>
    <property type="project" value="TreeGrafter"/>
</dbReference>
<protein>
    <submittedName>
        <fullName evidence="4">Bifunctional CLEC16A-TT9</fullName>
    </submittedName>
</protein>
<dbReference type="Proteomes" id="UP001214638">
    <property type="component" value="Unassembled WGS sequence"/>
</dbReference>
<dbReference type="KEGG" id="bdw:94337437"/>
<reference evidence="4" key="1">
    <citation type="journal article" date="2023" name="Nat. Microbiol.">
        <title>Babesia duncani multi-omics identifies virulence factors and drug targets.</title>
        <authorList>
            <person name="Singh P."/>
            <person name="Lonardi S."/>
            <person name="Liang Q."/>
            <person name="Vydyam P."/>
            <person name="Khabirova E."/>
            <person name="Fang T."/>
            <person name="Gihaz S."/>
            <person name="Thekkiniath J."/>
            <person name="Munshi M."/>
            <person name="Abel S."/>
            <person name="Ciampossin L."/>
            <person name="Batugedara G."/>
            <person name="Gupta M."/>
            <person name="Lu X.M."/>
            <person name="Lenz T."/>
            <person name="Chakravarty S."/>
            <person name="Cornillot E."/>
            <person name="Hu Y."/>
            <person name="Ma W."/>
            <person name="Gonzalez L.M."/>
            <person name="Sanchez S."/>
            <person name="Estrada K."/>
            <person name="Sanchez-Flores A."/>
            <person name="Montero E."/>
            <person name="Harb O.S."/>
            <person name="Le Roch K.G."/>
            <person name="Mamoun C.B."/>
        </authorList>
    </citation>
    <scope>NUCLEOTIDE SEQUENCE</scope>
    <source>
        <strain evidence="4">WA1</strain>
    </source>
</reference>
<feature type="region of interest" description="Disordered" evidence="2">
    <location>
        <begin position="293"/>
        <end position="314"/>
    </location>
</feature>
<dbReference type="PANTHER" id="PTHR21481">
    <property type="entry name" value="PROTEIN CLEC16A"/>
    <property type="match status" value="1"/>
</dbReference>
<dbReference type="EMBL" id="JALLKP010000004">
    <property type="protein sequence ID" value="KAK2195464.1"/>
    <property type="molecule type" value="Genomic_DNA"/>
</dbReference>
<feature type="domain" description="FPL" evidence="3">
    <location>
        <begin position="6"/>
        <end position="142"/>
    </location>
</feature>
<dbReference type="RefSeq" id="XP_067802307.1">
    <property type="nucleotide sequence ID" value="XM_067948156.1"/>
</dbReference>
<dbReference type="GO" id="GO:0007034">
    <property type="term" value="P:vacuolar transport"/>
    <property type="evidence" value="ECO:0007669"/>
    <property type="project" value="TreeGrafter"/>
</dbReference>
<dbReference type="PANTHER" id="PTHR21481:SF0">
    <property type="entry name" value="PROTEIN CLEC16A"/>
    <property type="match status" value="1"/>
</dbReference>
<sequence length="884" mass="101349">MHANSYFFEQNMFEFLTKILPTQSSTQVRIQLLQTISMLLHNCHDPRTLCRLLLLKFIPDYFLSGNFINVLISTGDLYQGDDVTSWMISLLKTLSGLLNETTIRFLYQENWSHFPLLDRSIKFLANHDPLKRAHAMTVFMNVLRVGDVHVLDYILHKSNVLSLLPLYLRQCWRSLNRQVKEMSVSRVGTGQEELISTIEDLFCFLQEVMDLEIPELNDVLFRNLFTMCFFPLFGVLIRGAKYDVDTLEDLDIGPTSVTLESLNSMQTTLCMEVGGIGEYNINRRSVLRSQPSVIPSLESPSSSRIATPVPSEPSTPRKLAEHVALVHEHPLPESFSGTVAYYLLMLSTSSSRRLRIQETLLLLLFCPYCPRVVLEYFKPDAPHTRETVEHMFHIIESYRQFALHHGPCQYGNVLNLLSGHFTSCATEALPRDNYWAILASGLSTLTEQFMMHLDQRLLDERNQRLLKLQQEPIEEPKVVDDENEGWTECTGRRNKPRRKKSQETISDPNAIVGDFEKEGLDLIKKFIITPGGLMHPWIRLFNGLLTHAGNIEFRTPVAHMGICNALKLLQKYPNVLKFHKELKTMTLGALDTIKKLVLPHFHTNPQLFISIFYEEWLRVMNHEEIPTLLTCPQVLYSQSQFSPIFDYPPPPTQPASFWLIKSPRDKPNSQSSSARREARNEDWAIPIKEGVLKRHAQMTWLLYRLKHSFNLPTNYPTLPQDDPSICPMLMGKSKSIVMNSPNLYLGVNLDISKVTHFPCKIALNTEVKSRILLAHPLLFLLARPNNAPGMYEITSIHPLWNTKLGAISRSDLSFTMEVRWESRLVDSTTSFPAAGMPSQTSEFKIVLESLENLTEYTTLYKLHLDAAVNDCIDSLLVHVYQKDY</sequence>
<dbReference type="InterPro" id="IPR019155">
    <property type="entry name" value="CLEC16A/TT9_N"/>
</dbReference>
<dbReference type="GeneID" id="94337437"/>
<name>A0AAD9PIG1_9APIC</name>
<evidence type="ECO:0000256" key="1">
    <source>
        <dbReference type="ARBA" id="ARBA00023006"/>
    </source>
</evidence>
<dbReference type="GO" id="GO:1901096">
    <property type="term" value="P:regulation of autophagosome maturation"/>
    <property type="evidence" value="ECO:0007669"/>
    <property type="project" value="TreeGrafter"/>
</dbReference>
<proteinExistence type="predicted"/>
<evidence type="ECO:0000313" key="4">
    <source>
        <dbReference type="EMBL" id="KAK2195464.1"/>
    </source>
</evidence>